<proteinExistence type="predicted"/>
<dbReference type="Pfam" id="PF14054">
    <property type="entry name" value="DUF4249"/>
    <property type="match status" value="1"/>
</dbReference>
<dbReference type="AlphaFoldDB" id="A0A2A8D0S1"/>
<gene>
    <name evidence="1" type="ORF">CRI94_05570</name>
</gene>
<name>A0A2A8D0S1_9BACT</name>
<protein>
    <recommendedName>
        <fullName evidence="3">DUF4249 domain-containing protein</fullName>
    </recommendedName>
</protein>
<dbReference type="Proteomes" id="UP000220102">
    <property type="component" value="Unassembled WGS sequence"/>
</dbReference>
<accession>A0A2A8D0S1</accession>
<comment type="caution">
    <text evidence="1">The sequence shown here is derived from an EMBL/GenBank/DDBJ whole genome shotgun (WGS) entry which is preliminary data.</text>
</comment>
<dbReference type="InterPro" id="IPR025345">
    <property type="entry name" value="DUF4249"/>
</dbReference>
<evidence type="ECO:0000313" key="2">
    <source>
        <dbReference type="Proteomes" id="UP000220102"/>
    </source>
</evidence>
<evidence type="ECO:0000313" key="1">
    <source>
        <dbReference type="EMBL" id="PEN14494.1"/>
    </source>
</evidence>
<reference evidence="1 2" key="1">
    <citation type="submission" date="2017-10" db="EMBL/GenBank/DDBJ databases">
        <title>Draft genome of Longibacter Salinarum.</title>
        <authorList>
            <person name="Goh K.M."/>
            <person name="Shamsir M.S."/>
            <person name="Lim S.W."/>
        </authorList>
    </citation>
    <scope>NUCLEOTIDE SEQUENCE [LARGE SCALE GENOMIC DNA]</scope>
    <source>
        <strain evidence="1 2">KCTC 52045</strain>
    </source>
</reference>
<evidence type="ECO:0008006" key="3">
    <source>
        <dbReference type="Google" id="ProtNLM"/>
    </source>
</evidence>
<organism evidence="1 2">
    <name type="scientific">Longibacter salinarum</name>
    <dbReference type="NCBI Taxonomy" id="1850348"/>
    <lineage>
        <taxon>Bacteria</taxon>
        <taxon>Pseudomonadati</taxon>
        <taxon>Rhodothermota</taxon>
        <taxon>Rhodothermia</taxon>
        <taxon>Rhodothermales</taxon>
        <taxon>Salisaetaceae</taxon>
        <taxon>Longibacter</taxon>
    </lineage>
</organism>
<dbReference type="EMBL" id="PDEQ01000002">
    <property type="protein sequence ID" value="PEN14494.1"/>
    <property type="molecule type" value="Genomic_DNA"/>
</dbReference>
<keyword evidence="2" id="KW-1185">Reference proteome</keyword>
<sequence length="296" mass="31427">MAVVLFVARCDFVDDPSPSRLVVEAFLLSGEPLPEIVLRQTRGLRNPVPPQDSTADAATGAVVTVAIGSDTVAYLPGTTPGRYRPARPVIAKPGESFSVRVQWKGEVVTAAGTVPEPIGIGEACVRVPDDPVEAILVDSLRRDSLDIPAEQGYIFPIDVSVDWQDSTDDDSWVRTGIRPSSDFSSGVVELFLQPVEVDRESDFSFASGSASRRQWVGVYAVSAEDSTAPVPAHEITVSLTRGDSAFASFASSRTDPERREPVSNVDGGIGVATAVALDTLRLAVSEATSGEQCELP</sequence>